<evidence type="ECO:0008006" key="3">
    <source>
        <dbReference type="Google" id="ProtNLM"/>
    </source>
</evidence>
<keyword evidence="2" id="KW-1185">Reference proteome</keyword>
<evidence type="ECO:0000313" key="2">
    <source>
        <dbReference type="Proteomes" id="UP000009222"/>
    </source>
</evidence>
<dbReference type="EMBL" id="CP001841">
    <property type="protein sequence ID" value="AEF83312.1"/>
    <property type="molecule type" value="Genomic_DNA"/>
</dbReference>
<proteinExistence type="predicted"/>
<reference evidence="2" key="1">
    <citation type="submission" date="2009-12" db="EMBL/GenBank/DDBJ databases">
        <title>Complete sequence of Treponema azotonutricium strain ZAS-9.</title>
        <authorList>
            <person name="Tetu S.G."/>
            <person name="Matson E."/>
            <person name="Ren Q."/>
            <person name="Seshadri R."/>
            <person name="Elbourne L."/>
            <person name="Hassan K.A."/>
            <person name="Durkin A."/>
            <person name="Radune D."/>
            <person name="Mohamoud Y."/>
            <person name="Shay R."/>
            <person name="Jin S."/>
            <person name="Zhang X."/>
            <person name="Lucey K."/>
            <person name="Ballor N.R."/>
            <person name="Ottesen E."/>
            <person name="Rosenthal R."/>
            <person name="Allen A."/>
            <person name="Leadbetter J.R."/>
            <person name="Paulsen I.T."/>
        </authorList>
    </citation>
    <scope>NUCLEOTIDE SEQUENCE [LARGE SCALE GENOMIC DNA]</scope>
    <source>
        <strain evidence="2">ATCC BAA-888 / DSM 13862 / ZAS-9</strain>
    </source>
</reference>
<dbReference type="eggNOG" id="ENOG5032B09">
    <property type="taxonomic scope" value="Bacteria"/>
</dbReference>
<accession>F5YC68</accession>
<dbReference type="InParanoid" id="F5YC68"/>
<sequence>MGVLGLLIFLSLCSCGIEDYPYIYAIPQANVQPQVLAESATVYVPSDNSSNTYFTNFTVYYRIYVSDMITDDPINNINAINNTLYSHYSRVRPYIDNDSIGSSSVGSLFSSMNYYSIALENANIETNILSSAILGRTITFDFIQIAGRLPSMVIGSNTYPLIRSTGGGNFTIRPNNLYFLNDPELYNTDNLADPNVNTDVTEKANMVAGPRYTYVSLYIVATGLDTQTYSQIFSTPTFVGILRLPDPA</sequence>
<dbReference type="KEGG" id="taz:TREAZ_0504"/>
<organism evidence="1 2">
    <name type="scientific">Leadbettera azotonutricia (strain ATCC BAA-888 / DSM 13862 / ZAS-9)</name>
    <name type="common">Treponema azotonutricium</name>
    <dbReference type="NCBI Taxonomy" id="545695"/>
    <lineage>
        <taxon>Bacteria</taxon>
        <taxon>Pseudomonadati</taxon>
        <taxon>Spirochaetota</taxon>
        <taxon>Spirochaetia</taxon>
        <taxon>Spirochaetales</taxon>
        <taxon>Breznakiellaceae</taxon>
        <taxon>Leadbettera</taxon>
    </lineage>
</organism>
<protein>
    <recommendedName>
        <fullName evidence="3">DUF4270 family protein</fullName>
    </recommendedName>
</protein>
<dbReference type="HOGENOM" id="CLU_1057448_0_0_12"/>
<dbReference type="AlphaFoldDB" id="F5YC68"/>
<reference evidence="1 2" key="2">
    <citation type="journal article" date="2011" name="ISME J.">
        <title>RNA-seq reveals cooperative metabolic interactions between two termite-gut spirochete species in co-culture.</title>
        <authorList>
            <person name="Rosenthal A.Z."/>
            <person name="Matson E.G."/>
            <person name="Eldar A."/>
            <person name="Leadbetter J.R."/>
        </authorList>
    </citation>
    <scope>NUCLEOTIDE SEQUENCE [LARGE SCALE GENOMIC DNA]</scope>
    <source>
        <strain evidence="2">ATCC BAA-888 / DSM 13862 / ZAS-9</strain>
    </source>
</reference>
<gene>
    <name evidence="1" type="ordered locus">TREAZ_0504</name>
</gene>
<evidence type="ECO:0000313" key="1">
    <source>
        <dbReference type="EMBL" id="AEF83312.1"/>
    </source>
</evidence>
<dbReference type="Proteomes" id="UP000009222">
    <property type="component" value="Chromosome"/>
</dbReference>
<dbReference type="STRING" id="545695.TREAZ_0504"/>
<name>F5YC68_LEAAZ</name>